<evidence type="ECO:0000313" key="2">
    <source>
        <dbReference type="Proteomes" id="UP000006447"/>
    </source>
</evidence>
<protein>
    <submittedName>
        <fullName evidence="1">Luciferase</fullName>
    </submittedName>
</protein>
<dbReference type="InterPro" id="IPR036661">
    <property type="entry name" value="Luciferase-like_sf"/>
</dbReference>
<evidence type="ECO:0000313" key="1">
    <source>
        <dbReference type="EMBL" id="EID79988.1"/>
    </source>
</evidence>
<reference evidence="1 2" key="1">
    <citation type="journal article" date="2012" name="J. Bacteriol.">
        <title>Draft genome sequence of the nitrophenol-degrading actinomycete Rhodococcus imtechensis RKJ300.</title>
        <authorList>
            <person name="Vikram S."/>
            <person name="Kumar S."/>
            <person name="Subramanian S."/>
            <person name="Raghava G.P."/>
        </authorList>
    </citation>
    <scope>NUCLEOTIDE SEQUENCE [LARGE SCALE GENOMIC DNA]</scope>
    <source>
        <strain evidence="1 2">RKJ300</strain>
    </source>
</reference>
<proteinExistence type="predicted"/>
<gene>
    <name evidence="1" type="ORF">W59_10554</name>
</gene>
<dbReference type="SUPFAM" id="SSF51679">
    <property type="entry name" value="Bacterial luciferase-like"/>
    <property type="match status" value="1"/>
</dbReference>
<dbReference type="AlphaFoldDB" id="I0WUC2"/>
<dbReference type="Proteomes" id="UP000006447">
    <property type="component" value="Unassembled WGS sequence"/>
</dbReference>
<name>I0WUC2_RHOOP</name>
<organism evidence="1 2">
    <name type="scientific">Rhodococcus opacus RKJ300 = JCM 13270</name>
    <dbReference type="NCBI Taxonomy" id="1165867"/>
    <lineage>
        <taxon>Bacteria</taxon>
        <taxon>Bacillati</taxon>
        <taxon>Actinomycetota</taxon>
        <taxon>Actinomycetes</taxon>
        <taxon>Mycobacteriales</taxon>
        <taxon>Nocardiaceae</taxon>
        <taxon>Rhodococcus</taxon>
    </lineage>
</organism>
<feature type="non-terminal residue" evidence="1">
    <location>
        <position position="1"/>
    </location>
</feature>
<sequence length="91" mass="9941">GDTPNNIITNCPTRWPRLNDKLRALKKAIPRSWLDCAAVGTAAECARKVRGQFDLGVDGVIMHGATPLELTPIVHSYREQFSSPTPAIESV</sequence>
<comment type="caution">
    <text evidence="1">The sequence shown here is derived from an EMBL/GenBank/DDBJ whole genome shotgun (WGS) entry which is preliminary data.</text>
</comment>
<dbReference type="EMBL" id="AJJH01000046">
    <property type="protein sequence ID" value="EID79988.1"/>
    <property type="molecule type" value="Genomic_DNA"/>
</dbReference>
<dbReference type="PATRIC" id="fig|1165867.3.peg.2145"/>
<accession>I0WUC2</accession>
<dbReference type="GO" id="GO:0016705">
    <property type="term" value="F:oxidoreductase activity, acting on paired donors, with incorporation or reduction of molecular oxygen"/>
    <property type="evidence" value="ECO:0007669"/>
    <property type="project" value="InterPro"/>
</dbReference>